<sequence>MAEAAALWSGSLQIWIDGCEVVQGRVNWFSRLGDGDSSSSGLGGVGRGTRQWLGICNGADWKHGFMDWVSPVGFFLMMEIGIL</sequence>
<dbReference type="AlphaFoldDB" id="A0AAW1WDH5"/>
<accession>A0AAW1WDH5</accession>
<dbReference type="EMBL" id="JBEDUW010000006">
    <property type="protein sequence ID" value="KAK9922113.1"/>
    <property type="molecule type" value="Genomic_DNA"/>
</dbReference>
<reference evidence="1 2" key="1">
    <citation type="journal article" date="2023" name="G3 (Bethesda)">
        <title>A chromosome-length genome assembly and annotation of blackberry (Rubus argutus, cv. 'Hillquist').</title>
        <authorList>
            <person name="Bruna T."/>
            <person name="Aryal R."/>
            <person name="Dudchenko O."/>
            <person name="Sargent D.J."/>
            <person name="Mead D."/>
            <person name="Buti M."/>
            <person name="Cavallini A."/>
            <person name="Hytonen T."/>
            <person name="Andres J."/>
            <person name="Pham M."/>
            <person name="Weisz D."/>
            <person name="Mascagni F."/>
            <person name="Usai G."/>
            <person name="Natali L."/>
            <person name="Bassil N."/>
            <person name="Fernandez G.E."/>
            <person name="Lomsadze A."/>
            <person name="Armour M."/>
            <person name="Olukolu B."/>
            <person name="Poorten T."/>
            <person name="Britton C."/>
            <person name="Davik J."/>
            <person name="Ashrafi H."/>
            <person name="Aiden E.L."/>
            <person name="Borodovsky M."/>
            <person name="Worthington M."/>
        </authorList>
    </citation>
    <scope>NUCLEOTIDE SEQUENCE [LARGE SCALE GENOMIC DNA]</scope>
    <source>
        <strain evidence="1">PI 553951</strain>
    </source>
</reference>
<proteinExistence type="predicted"/>
<keyword evidence="2" id="KW-1185">Reference proteome</keyword>
<evidence type="ECO:0000313" key="1">
    <source>
        <dbReference type="EMBL" id="KAK9922113.1"/>
    </source>
</evidence>
<comment type="caution">
    <text evidence="1">The sequence shown here is derived from an EMBL/GenBank/DDBJ whole genome shotgun (WGS) entry which is preliminary data.</text>
</comment>
<evidence type="ECO:0000313" key="2">
    <source>
        <dbReference type="Proteomes" id="UP001457282"/>
    </source>
</evidence>
<dbReference type="Proteomes" id="UP001457282">
    <property type="component" value="Unassembled WGS sequence"/>
</dbReference>
<name>A0AAW1WDH5_RUBAR</name>
<organism evidence="1 2">
    <name type="scientific">Rubus argutus</name>
    <name type="common">Southern blackberry</name>
    <dbReference type="NCBI Taxonomy" id="59490"/>
    <lineage>
        <taxon>Eukaryota</taxon>
        <taxon>Viridiplantae</taxon>
        <taxon>Streptophyta</taxon>
        <taxon>Embryophyta</taxon>
        <taxon>Tracheophyta</taxon>
        <taxon>Spermatophyta</taxon>
        <taxon>Magnoliopsida</taxon>
        <taxon>eudicotyledons</taxon>
        <taxon>Gunneridae</taxon>
        <taxon>Pentapetalae</taxon>
        <taxon>rosids</taxon>
        <taxon>fabids</taxon>
        <taxon>Rosales</taxon>
        <taxon>Rosaceae</taxon>
        <taxon>Rosoideae</taxon>
        <taxon>Rosoideae incertae sedis</taxon>
        <taxon>Rubus</taxon>
    </lineage>
</organism>
<gene>
    <name evidence="1" type="ORF">M0R45_030593</name>
</gene>
<protein>
    <submittedName>
        <fullName evidence="1">Uncharacterized protein</fullName>
    </submittedName>
</protein>